<comment type="subunit">
    <text evidence="6">Part of the Bam complex.</text>
</comment>
<dbReference type="Proteomes" id="UP001595886">
    <property type="component" value="Unassembled WGS sequence"/>
</dbReference>
<keyword evidence="9" id="KW-1185">Reference proteome</keyword>
<dbReference type="HAMAP" id="MF_00922">
    <property type="entry name" value="OM_assembly_BamD"/>
    <property type="match status" value="1"/>
</dbReference>
<dbReference type="EMBL" id="JBHSHD010000003">
    <property type="protein sequence ID" value="MFC4819408.1"/>
    <property type="molecule type" value="Genomic_DNA"/>
</dbReference>
<keyword evidence="4 6" id="KW-0998">Cell outer membrane</keyword>
<dbReference type="Gene3D" id="1.25.40.10">
    <property type="entry name" value="Tetratricopeptide repeat domain"/>
    <property type="match status" value="1"/>
</dbReference>
<dbReference type="PROSITE" id="PS51257">
    <property type="entry name" value="PROKAR_LIPOPROTEIN"/>
    <property type="match status" value="1"/>
</dbReference>
<comment type="caution">
    <text evidence="8">The sequence shown here is derived from an EMBL/GenBank/DDBJ whole genome shotgun (WGS) entry which is preliminary data.</text>
</comment>
<evidence type="ECO:0000313" key="8">
    <source>
        <dbReference type="EMBL" id="MFC4819408.1"/>
    </source>
</evidence>
<dbReference type="RefSeq" id="WP_380019167.1">
    <property type="nucleotide sequence ID" value="NZ_JBHSHD010000003.1"/>
</dbReference>
<dbReference type="CDD" id="cd15830">
    <property type="entry name" value="BamD"/>
    <property type="match status" value="1"/>
</dbReference>
<evidence type="ECO:0000256" key="5">
    <source>
        <dbReference type="ARBA" id="ARBA00023288"/>
    </source>
</evidence>
<dbReference type="NCBIfam" id="TIGR03302">
    <property type="entry name" value="OM_YfiO"/>
    <property type="match status" value="1"/>
</dbReference>
<evidence type="ECO:0000256" key="6">
    <source>
        <dbReference type="HAMAP-Rule" id="MF_00922"/>
    </source>
</evidence>
<dbReference type="InterPro" id="IPR011990">
    <property type="entry name" value="TPR-like_helical_dom_sf"/>
</dbReference>
<evidence type="ECO:0000256" key="2">
    <source>
        <dbReference type="ARBA" id="ARBA00023136"/>
    </source>
</evidence>
<dbReference type="SUPFAM" id="SSF48452">
    <property type="entry name" value="TPR-like"/>
    <property type="match status" value="1"/>
</dbReference>
<proteinExistence type="inferred from homology"/>
<name>A0ABV9QPY5_9GAMM</name>
<keyword evidence="1 6" id="KW-0732">Signal</keyword>
<comment type="function">
    <text evidence="6">Part of the outer membrane protein assembly complex, which is involved in assembly and insertion of beta-barrel proteins into the outer membrane.</text>
</comment>
<dbReference type="PANTHER" id="PTHR37423">
    <property type="entry name" value="SOLUBLE LYTIC MUREIN TRANSGLYCOSYLASE-RELATED"/>
    <property type="match status" value="1"/>
</dbReference>
<gene>
    <name evidence="6" type="primary">bamD</name>
    <name evidence="8" type="ORF">ACFO6Q_03685</name>
</gene>
<dbReference type="Pfam" id="PF13525">
    <property type="entry name" value="YfiO"/>
    <property type="match status" value="1"/>
</dbReference>
<organism evidence="8 9">
    <name type="scientific">Dokdonella ginsengisoli</name>
    <dbReference type="NCBI Taxonomy" id="363846"/>
    <lineage>
        <taxon>Bacteria</taxon>
        <taxon>Pseudomonadati</taxon>
        <taxon>Pseudomonadota</taxon>
        <taxon>Gammaproteobacteria</taxon>
        <taxon>Lysobacterales</taxon>
        <taxon>Rhodanobacteraceae</taxon>
        <taxon>Dokdonella</taxon>
    </lineage>
</organism>
<evidence type="ECO:0000313" key="9">
    <source>
        <dbReference type="Proteomes" id="UP001595886"/>
    </source>
</evidence>
<dbReference type="InterPro" id="IPR017689">
    <property type="entry name" value="BamD"/>
</dbReference>
<protein>
    <recommendedName>
        <fullName evidence="6">Outer membrane protein assembly factor BamD</fullName>
    </recommendedName>
</protein>
<keyword evidence="3 6" id="KW-0564">Palmitate</keyword>
<evidence type="ECO:0000256" key="4">
    <source>
        <dbReference type="ARBA" id="ARBA00023237"/>
    </source>
</evidence>
<evidence type="ECO:0000259" key="7">
    <source>
        <dbReference type="Pfam" id="PF13525"/>
    </source>
</evidence>
<dbReference type="PANTHER" id="PTHR37423:SF1">
    <property type="entry name" value="OUTER MEMBRANE PROTEIN ASSEMBLY FACTOR BAMD"/>
    <property type="match status" value="1"/>
</dbReference>
<comment type="subcellular location">
    <subcellularLocation>
        <location evidence="6">Cell outer membrane</location>
        <topology evidence="6">Lipid-anchor</topology>
    </subcellularLocation>
</comment>
<evidence type="ECO:0000256" key="1">
    <source>
        <dbReference type="ARBA" id="ARBA00022729"/>
    </source>
</evidence>
<accession>A0ABV9QPY5</accession>
<feature type="domain" description="Outer membrane lipoprotein BamD-like" evidence="7">
    <location>
        <begin position="42"/>
        <end position="245"/>
    </location>
</feature>
<keyword evidence="2 6" id="KW-0472">Membrane</keyword>
<comment type="similarity">
    <text evidence="6">Belongs to the BamD family.</text>
</comment>
<dbReference type="InterPro" id="IPR039565">
    <property type="entry name" value="BamD-like"/>
</dbReference>
<sequence>MRVSRNLRFVLRLALIVLLAALAGCSLFNRGKKKGDAADTLPVEQVYQRGTELLEGGNYDGAERVYQRLISRFPFGPYTEQAQLNLGYVQYKADKPEEAYSSVNRFIKTYPTNKHIDYAYYLRGLINFNRSAGFLERHIGQDMTRRDQAFQRQSFDDFSSLISRYPQSRYAADSRQRMIYLRNEMAQADLHIAFFYLKRNAYVAAANRAKSIIETYPQTPQAGDALAIMVESYRKLGQDKLADDAEGVLKLNYPDHPFLRGDWPNYRSNWWKMIPLMNRS</sequence>
<reference evidence="9" key="1">
    <citation type="journal article" date="2019" name="Int. J. Syst. Evol. Microbiol.">
        <title>The Global Catalogue of Microorganisms (GCM) 10K type strain sequencing project: providing services to taxonomists for standard genome sequencing and annotation.</title>
        <authorList>
            <consortium name="The Broad Institute Genomics Platform"/>
            <consortium name="The Broad Institute Genome Sequencing Center for Infectious Disease"/>
            <person name="Wu L."/>
            <person name="Ma J."/>
        </authorList>
    </citation>
    <scope>NUCLEOTIDE SEQUENCE [LARGE SCALE GENOMIC DNA]</scope>
    <source>
        <strain evidence="9">CCUG 30340</strain>
    </source>
</reference>
<evidence type="ECO:0000256" key="3">
    <source>
        <dbReference type="ARBA" id="ARBA00023139"/>
    </source>
</evidence>
<keyword evidence="5 6" id="KW-0449">Lipoprotein</keyword>